<feature type="compositionally biased region" description="Low complexity" evidence="1">
    <location>
        <begin position="118"/>
        <end position="128"/>
    </location>
</feature>
<feature type="compositionally biased region" description="Gly residues" evidence="1">
    <location>
        <begin position="1632"/>
        <end position="1648"/>
    </location>
</feature>
<dbReference type="GO" id="GO:0005634">
    <property type="term" value="C:nucleus"/>
    <property type="evidence" value="ECO:0007669"/>
    <property type="project" value="TreeGrafter"/>
</dbReference>
<feature type="region of interest" description="Disordered" evidence="1">
    <location>
        <begin position="118"/>
        <end position="156"/>
    </location>
</feature>
<feature type="compositionally biased region" description="Gly residues" evidence="1">
    <location>
        <begin position="1657"/>
        <end position="1673"/>
    </location>
</feature>
<proteinExistence type="predicted"/>
<feature type="compositionally biased region" description="Low complexity" evidence="1">
    <location>
        <begin position="509"/>
        <end position="521"/>
    </location>
</feature>
<feature type="compositionally biased region" description="Low complexity" evidence="1">
    <location>
        <begin position="1382"/>
        <end position="1398"/>
    </location>
</feature>
<dbReference type="SUPFAM" id="SSF54001">
    <property type="entry name" value="Cysteine proteinases"/>
    <property type="match status" value="1"/>
</dbReference>
<feature type="compositionally biased region" description="Low complexity" evidence="1">
    <location>
        <begin position="1502"/>
        <end position="1514"/>
    </location>
</feature>
<feature type="compositionally biased region" description="Basic and acidic residues" evidence="1">
    <location>
        <begin position="614"/>
        <end position="625"/>
    </location>
</feature>
<dbReference type="InterPro" id="IPR028889">
    <property type="entry name" value="USP"/>
</dbReference>
<gene>
    <name evidence="3" type="ORF">Cvel_12370</name>
</gene>
<feature type="compositionally biased region" description="Acidic residues" evidence="1">
    <location>
        <begin position="1519"/>
        <end position="1529"/>
    </location>
</feature>
<name>A0A0G4I9U1_9ALVE</name>
<accession>A0A0G4I9U1</accession>
<feature type="region of interest" description="Disordered" evidence="1">
    <location>
        <begin position="1201"/>
        <end position="1223"/>
    </location>
</feature>
<feature type="compositionally biased region" description="Low complexity" evidence="1">
    <location>
        <begin position="958"/>
        <end position="970"/>
    </location>
</feature>
<feature type="compositionally biased region" description="Low complexity" evidence="1">
    <location>
        <begin position="135"/>
        <end position="146"/>
    </location>
</feature>
<feature type="domain" description="USP" evidence="2">
    <location>
        <begin position="544"/>
        <end position="1489"/>
    </location>
</feature>
<feature type="compositionally biased region" description="Polar residues" evidence="1">
    <location>
        <begin position="868"/>
        <end position="878"/>
    </location>
</feature>
<dbReference type="InterPro" id="IPR038765">
    <property type="entry name" value="Papain-like_cys_pep_sf"/>
</dbReference>
<feature type="region of interest" description="Disordered" evidence="1">
    <location>
        <begin position="1159"/>
        <end position="1180"/>
    </location>
</feature>
<dbReference type="Pfam" id="PF00443">
    <property type="entry name" value="UCH"/>
    <property type="match status" value="1"/>
</dbReference>
<dbReference type="PROSITE" id="PS00972">
    <property type="entry name" value="USP_1"/>
    <property type="match status" value="1"/>
</dbReference>
<dbReference type="EMBL" id="CDMZ01005740">
    <property type="protein sequence ID" value="CEM53924.1"/>
    <property type="molecule type" value="Genomic_DNA"/>
</dbReference>
<feature type="compositionally biased region" description="Low complexity" evidence="1">
    <location>
        <begin position="916"/>
        <end position="938"/>
    </location>
</feature>
<feature type="region of interest" description="Disordered" evidence="1">
    <location>
        <begin position="690"/>
        <end position="709"/>
    </location>
</feature>
<feature type="region of interest" description="Disordered" evidence="1">
    <location>
        <begin position="864"/>
        <end position="1124"/>
    </location>
</feature>
<evidence type="ECO:0000256" key="1">
    <source>
        <dbReference type="SAM" id="MobiDB-lite"/>
    </source>
</evidence>
<evidence type="ECO:0000259" key="2">
    <source>
        <dbReference type="PROSITE" id="PS50235"/>
    </source>
</evidence>
<feature type="compositionally biased region" description="Low complexity" evidence="1">
    <location>
        <begin position="1616"/>
        <end position="1631"/>
    </location>
</feature>
<dbReference type="Gene3D" id="3.90.70.10">
    <property type="entry name" value="Cysteine proteinases"/>
    <property type="match status" value="3"/>
</dbReference>
<dbReference type="InterPro" id="IPR018200">
    <property type="entry name" value="USP_CS"/>
</dbReference>
<dbReference type="GO" id="GO:0004843">
    <property type="term" value="F:cysteine-type deubiquitinase activity"/>
    <property type="evidence" value="ECO:0007669"/>
    <property type="project" value="InterPro"/>
</dbReference>
<feature type="region of interest" description="Disordered" evidence="1">
    <location>
        <begin position="602"/>
        <end position="653"/>
    </location>
</feature>
<feature type="region of interest" description="Disordered" evidence="1">
    <location>
        <begin position="1616"/>
        <end position="1681"/>
    </location>
</feature>
<dbReference type="GO" id="GO:0016579">
    <property type="term" value="P:protein deubiquitination"/>
    <property type="evidence" value="ECO:0007669"/>
    <property type="project" value="InterPro"/>
</dbReference>
<dbReference type="GO" id="GO:0005829">
    <property type="term" value="C:cytosol"/>
    <property type="evidence" value="ECO:0007669"/>
    <property type="project" value="TreeGrafter"/>
</dbReference>
<sequence>MEEVQGIERLQELYNLSCSELTFPEKLQHKLNFERVLSALDDSEIDEKWIVIAVKFLSQVETDAETDFKQSLLRVIERFLAFTPNDAGRHRFVLRLVWYVLLQYAAVSRMAVFKANESSSSSSTSSSGSSGGGSSSSSSASSSSSSQEQPGRGDRGVCGEEEIIIKALRKIRQKTEPWFWWAPSISEGNPPPMLVSSILLRLPSSALLAVLSLLHDGVKKKETVDICKLPEIDLVRSWRTSAFHETNFVEDTNSVPPFLLGLESATDTVASAGFWGAGLQQAICIMPMLVLLLARRGAPELVELLHPGGGAYEKEYHWIMQMGMFTSMTSIINPDGRSGLQLTFSLVSNLLRGALGVFPSSLSSPSSSVESSIPPLAVHSRQGRVGEVKYSDFDAVLWGRILTDLILSHASDSSKKALAFLLLSPLSLHAHAVSLLPAALPFLQRLRQQIEPFWTPREDTLSLTASTSSSSSSSSGSSQSGFVGGSTLPNPFVRFLYRKLAVSQEDQHAASSSSSSAVTKQAKAKKPVVERGGRPTFPHPVGLVGLENLGNTCYLAAFLQSLFLTSGFSEGLLGMPGPSPRDLPLETLPALEADFAVLAAEKAGEEPEGEDGESDHQRQEARLQRQEQGVHGGTGASSSAVSAPASSTPAPSGGLLGLDSLDFSHLFSRNAAQGGGGGIGEVQMGGAEEGAGSLKRLHPETAAVSSVSGRGSREGYFLQHGGEVVGGNGSSSSCGVRVKDALLGGEGGGGQSTLCAEKKGGISPFVSNWSLGRALSGLLAGLFYSNRKSLNPQEVATLTPFGLGGAQQDTTEVARWLLDQLGGEAEGSVPKNAFGGRWRCDLSCCICKHRESREEYFADVALPVETPHGQTQSPGSGNETKEGAVAAAAAAIASSGGLKGGGPPARKSEGGGKRSGGSNTNASSSTSRARGSGQQQPGSRGGRGGAGESGGTRGGCGVTSAPSSSSSSSSYWWQSGGGRGEMGPPEEEEAANLAYETADSDAFLQGTTPPPSDGFPCVPASGSSSDAGLNDDAEALSGIDPHEPRGFDFRSHRGGELEGDEEEGGSMPSSDSNRGGGVEGGSTERGEGEGGDGSSFVELVDPPDGSMGGDAVMRSHHQPTSQQNVGFSVHAESPFDEPVLVGEEDGGAVQNEEVMEVWTSPEEEGHVGGGEGAGDAGFYSPEHRSFMKSADNNALLPFLQLDASAGGGGDPNSRRLTQEEKQTQEAVAASLVLSMASAFSQQQQSAGTNVAAGPAPKKPVGGVTMHISEKRTSVSSLLHSFLKPEGLQDYTCDGCKRKGGCSREYKIVEAPNHLIIVLNRFSFDPVTMSQRKLSHFVSVDKTLSITLTAPTGTEQEDAAQATTGPQGANRGETASSNPPPVSASSASAATAETATAPAQRNPRPPVPKAHYSLYGAIVHQGATPYSGHYYTVGRRSGPVTGTAADSELSDSSGPWHVFNDSVVSPFDPARLDTDLNGHATAYVLFYKKVREEWPHEKNGGVPPSSSSCVSSPLPRGEPEGEEDLPDMEDPQSAGRGSRPSKLIGIERQSGEAREGGGDQSMQARNGNSGASSSSHDAAVPPCSSPFRPRPFFIARSVLQEILWDNLHAALGDPCRQSFSSSGNAGGSAASTGGSGGGGYFQGGPGGAGSQFQPDGSGADGMDGDQGGGMGGGALAVPRHVF</sequence>
<feature type="region of interest" description="Disordered" evidence="1">
    <location>
        <begin position="1495"/>
        <end position="1582"/>
    </location>
</feature>
<feature type="region of interest" description="Disordered" evidence="1">
    <location>
        <begin position="508"/>
        <end position="536"/>
    </location>
</feature>
<feature type="compositionally biased region" description="Low complexity" evidence="1">
    <location>
        <begin position="636"/>
        <end position="653"/>
    </location>
</feature>
<dbReference type="InterPro" id="IPR001394">
    <property type="entry name" value="Peptidase_C19_UCH"/>
</dbReference>
<feature type="compositionally biased region" description="Gly residues" evidence="1">
    <location>
        <begin position="939"/>
        <end position="957"/>
    </location>
</feature>
<dbReference type="PROSITE" id="PS50235">
    <property type="entry name" value="USP_3"/>
    <property type="match status" value="1"/>
</dbReference>
<feature type="compositionally biased region" description="Basic and acidic residues" evidence="1">
    <location>
        <begin position="1212"/>
        <end position="1223"/>
    </location>
</feature>
<dbReference type="PANTHER" id="PTHR24006">
    <property type="entry name" value="UBIQUITIN CARBOXYL-TERMINAL HYDROLASE"/>
    <property type="match status" value="1"/>
</dbReference>
<evidence type="ECO:0000313" key="3">
    <source>
        <dbReference type="EMBL" id="CEM53924.1"/>
    </source>
</evidence>
<feature type="compositionally biased region" description="Low complexity" evidence="1">
    <location>
        <begin position="1563"/>
        <end position="1582"/>
    </location>
</feature>
<feature type="compositionally biased region" description="Basic and acidic residues" evidence="1">
    <location>
        <begin position="1040"/>
        <end position="1056"/>
    </location>
</feature>
<protein>
    <recommendedName>
        <fullName evidence="2">USP domain-containing protein</fullName>
    </recommendedName>
</protein>
<dbReference type="VEuPathDB" id="CryptoDB:Cvel_12370"/>
<dbReference type="InterPro" id="IPR050164">
    <property type="entry name" value="Peptidase_C19"/>
</dbReference>
<feature type="compositionally biased region" description="Low complexity" evidence="1">
    <location>
        <begin position="883"/>
        <end position="896"/>
    </location>
</feature>
<organism evidence="3">
    <name type="scientific">Chromera velia CCMP2878</name>
    <dbReference type="NCBI Taxonomy" id="1169474"/>
    <lineage>
        <taxon>Eukaryota</taxon>
        <taxon>Sar</taxon>
        <taxon>Alveolata</taxon>
        <taxon>Colpodellida</taxon>
        <taxon>Chromeraceae</taxon>
        <taxon>Chromera</taxon>
    </lineage>
</organism>
<feature type="region of interest" description="Disordered" evidence="1">
    <location>
        <begin position="1348"/>
        <end position="1408"/>
    </location>
</feature>
<reference evidence="3" key="1">
    <citation type="submission" date="2014-11" db="EMBL/GenBank/DDBJ databases">
        <authorList>
            <person name="Otto D Thomas"/>
            <person name="Naeem Raeece"/>
        </authorList>
    </citation>
    <scope>NUCLEOTIDE SEQUENCE</scope>
</reference>